<dbReference type="EMBL" id="CM023470">
    <property type="protein sequence ID" value="KAH7979507.1"/>
    <property type="molecule type" value="Genomic_DNA"/>
</dbReference>
<proteinExistence type="predicted"/>
<organism evidence="1 2">
    <name type="scientific">Dermacentor silvarum</name>
    <name type="common">Tick</name>
    <dbReference type="NCBI Taxonomy" id="543639"/>
    <lineage>
        <taxon>Eukaryota</taxon>
        <taxon>Metazoa</taxon>
        <taxon>Ecdysozoa</taxon>
        <taxon>Arthropoda</taxon>
        <taxon>Chelicerata</taxon>
        <taxon>Arachnida</taxon>
        <taxon>Acari</taxon>
        <taxon>Parasitiformes</taxon>
        <taxon>Ixodida</taxon>
        <taxon>Ixodoidea</taxon>
        <taxon>Ixodidae</taxon>
        <taxon>Rhipicephalinae</taxon>
        <taxon>Dermacentor</taxon>
    </lineage>
</organism>
<dbReference type="Proteomes" id="UP000821865">
    <property type="component" value="Chromosome 1"/>
</dbReference>
<protein>
    <submittedName>
        <fullName evidence="1">Uncharacterized protein</fullName>
    </submittedName>
</protein>
<keyword evidence="2" id="KW-1185">Reference proteome</keyword>
<accession>A0ACB8DYI5</accession>
<evidence type="ECO:0000313" key="1">
    <source>
        <dbReference type="EMBL" id="KAH7979507.1"/>
    </source>
</evidence>
<gene>
    <name evidence="1" type="ORF">HPB49_009671</name>
</gene>
<evidence type="ECO:0000313" key="2">
    <source>
        <dbReference type="Proteomes" id="UP000821865"/>
    </source>
</evidence>
<comment type="caution">
    <text evidence="1">The sequence shown here is derived from an EMBL/GenBank/DDBJ whole genome shotgun (WGS) entry which is preliminary data.</text>
</comment>
<sequence>MLAAVSCGHPGDVRWGRLLDAVFVFPRHVRYQCNKGYRMIGDANLYCQSDGTWNKAKPECQIVDCGPLDDIADGAVRLFGTEYGSKAEFTCNEGFKLTGTSTRTCDADGQWSDESPRCEEPCRDLYVKGGQPELLEVAHNEVVNFTCKQHYQLQRAHSLPDPVCRFGKVQGTLPSCEPALAQSGIKRTRRQVQTKIDNLTQRYRKESRERTTGSSPSPWPFFSEVHRILGALPANDRSLIQESPCSPDETVEMIISSMERSNGNTSGEEEVADASDSQGPASTTQQRRPQKRKRQSATENFRNNLLEQQNKLIATLQEATKVDQALRERQVNAQEKLVDLLSQYFNK</sequence>
<reference evidence="1" key="1">
    <citation type="submission" date="2020-05" db="EMBL/GenBank/DDBJ databases">
        <title>Large-scale comparative analyses of tick genomes elucidate their genetic diversity and vector capacities.</title>
        <authorList>
            <person name="Jia N."/>
            <person name="Wang J."/>
            <person name="Shi W."/>
            <person name="Du L."/>
            <person name="Sun Y."/>
            <person name="Zhan W."/>
            <person name="Jiang J."/>
            <person name="Wang Q."/>
            <person name="Zhang B."/>
            <person name="Ji P."/>
            <person name="Sakyi L.B."/>
            <person name="Cui X."/>
            <person name="Yuan T."/>
            <person name="Jiang B."/>
            <person name="Yang W."/>
            <person name="Lam T.T.-Y."/>
            <person name="Chang Q."/>
            <person name="Ding S."/>
            <person name="Wang X."/>
            <person name="Zhu J."/>
            <person name="Ruan X."/>
            <person name="Zhao L."/>
            <person name="Wei J."/>
            <person name="Que T."/>
            <person name="Du C."/>
            <person name="Cheng J."/>
            <person name="Dai P."/>
            <person name="Han X."/>
            <person name="Huang E."/>
            <person name="Gao Y."/>
            <person name="Liu J."/>
            <person name="Shao H."/>
            <person name="Ye R."/>
            <person name="Li L."/>
            <person name="Wei W."/>
            <person name="Wang X."/>
            <person name="Wang C."/>
            <person name="Yang T."/>
            <person name="Huo Q."/>
            <person name="Li W."/>
            <person name="Guo W."/>
            <person name="Chen H."/>
            <person name="Zhou L."/>
            <person name="Ni X."/>
            <person name="Tian J."/>
            <person name="Zhou Y."/>
            <person name="Sheng Y."/>
            <person name="Liu T."/>
            <person name="Pan Y."/>
            <person name="Xia L."/>
            <person name="Li J."/>
            <person name="Zhao F."/>
            <person name="Cao W."/>
        </authorList>
    </citation>
    <scope>NUCLEOTIDE SEQUENCE</scope>
    <source>
        <strain evidence="1">Dsil-2018</strain>
    </source>
</reference>
<name>A0ACB8DYI5_DERSI</name>